<keyword evidence="1" id="KW-0812">Transmembrane</keyword>
<feature type="transmembrane region" description="Helical" evidence="1">
    <location>
        <begin position="94"/>
        <end position="113"/>
    </location>
</feature>
<dbReference type="Proteomes" id="UP000244855">
    <property type="component" value="Unassembled WGS sequence"/>
</dbReference>
<proteinExistence type="predicted"/>
<dbReference type="AlphaFoldDB" id="A0A2V1DDJ6"/>
<gene>
    <name evidence="2" type="ORF">DM02DRAFT_659537</name>
</gene>
<evidence type="ECO:0000256" key="1">
    <source>
        <dbReference type="SAM" id="Phobius"/>
    </source>
</evidence>
<feature type="transmembrane region" description="Helical" evidence="1">
    <location>
        <begin position="119"/>
        <end position="140"/>
    </location>
</feature>
<sequence length="191" mass="21774">MNSVPLKRRGLFTELQQYRRYQWLTATHGQLADTVPSAAPGDRPVRDEFNPSDLKENVDIVFDRLLTTQESLEETFREIDLKLLNKFRGKKRKIFVDAGLKALFVSAFVTWLLNVLCPGHLPACSWMLFIPFMPSFFVVWKIAAHEKHILGVEITRGRVGDMRSSIASLHPVTVADVIWIGGEEYVPGFDD</sequence>
<keyword evidence="1" id="KW-0472">Membrane</keyword>
<keyword evidence="1" id="KW-1133">Transmembrane helix</keyword>
<evidence type="ECO:0000313" key="3">
    <source>
        <dbReference type="Proteomes" id="UP000244855"/>
    </source>
</evidence>
<evidence type="ECO:0000313" key="2">
    <source>
        <dbReference type="EMBL" id="PVH96118.1"/>
    </source>
</evidence>
<accession>A0A2V1DDJ6</accession>
<reference evidence="2 3" key="1">
    <citation type="journal article" date="2018" name="Sci. Rep.">
        <title>Comparative genomics provides insights into the lifestyle and reveals functional heterogeneity of dark septate endophytic fungi.</title>
        <authorList>
            <person name="Knapp D.G."/>
            <person name="Nemeth J.B."/>
            <person name="Barry K."/>
            <person name="Hainaut M."/>
            <person name="Henrissat B."/>
            <person name="Johnson J."/>
            <person name="Kuo A."/>
            <person name="Lim J.H.P."/>
            <person name="Lipzen A."/>
            <person name="Nolan M."/>
            <person name="Ohm R.A."/>
            <person name="Tamas L."/>
            <person name="Grigoriev I.V."/>
            <person name="Spatafora J.W."/>
            <person name="Nagy L.G."/>
            <person name="Kovacs G.M."/>
        </authorList>
    </citation>
    <scope>NUCLEOTIDE SEQUENCE [LARGE SCALE GENOMIC DNA]</scope>
    <source>
        <strain evidence="2 3">DSE2036</strain>
    </source>
</reference>
<organism evidence="2 3">
    <name type="scientific">Periconia macrospinosa</name>
    <dbReference type="NCBI Taxonomy" id="97972"/>
    <lineage>
        <taxon>Eukaryota</taxon>
        <taxon>Fungi</taxon>
        <taxon>Dikarya</taxon>
        <taxon>Ascomycota</taxon>
        <taxon>Pezizomycotina</taxon>
        <taxon>Dothideomycetes</taxon>
        <taxon>Pleosporomycetidae</taxon>
        <taxon>Pleosporales</taxon>
        <taxon>Massarineae</taxon>
        <taxon>Periconiaceae</taxon>
        <taxon>Periconia</taxon>
    </lineage>
</organism>
<dbReference type="EMBL" id="KZ805474">
    <property type="protein sequence ID" value="PVH96118.1"/>
    <property type="molecule type" value="Genomic_DNA"/>
</dbReference>
<keyword evidence="3" id="KW-1185">Reference proteome</keyword>
<name>A0A2V1DDJ6_9PLEO</name>
<protein>
    <submittedName>
        <fullName evidence="2">Uncharacterized protein</fullName>
    </submittedName>
</protein>